<organism evidence="9 10">
    <name type="scientific">Paenibacillus albicereus</name>
    <dbReference type="NCBI Taxonomy" id="2726185"/>
    <lineage>
        <taxon>Bacteria</taxon>
        <taxon>Bacillati</taxon>
        <taxon>Bacillota</taxon>
        <taxon>Bacilli</taxon>
        <taxon>Bacillales</taxon>
        <taxon>Paenibacillaceae</taxon>
        <taxon>Paenibacillus</taxon>
    </lineage>
</organism>
<accession>A0A6H2GVC3</accession>
<feature type="transmembrane region" description="Helical" evidence="8">
    <location>
        <begin position="182"/>
        <end position="206"/>
    </location>
</feature>
<evidence type="ECO:0000256" key="4">
    <source>
        <dbReference type="ARBA" id="ARBA00022544"/>
    </source>
</evidence>
<keyword evidence="6 8" id="KW-1133">Transmembrane helix</keyword>
<evidence type="ECO:0000256" key="2">
    <source>
        <dbReference type="ARBA" id="ARBA00007998"/>
    </source>
</evidence>
<keyword evidence="7 8" id="KW-0472">Membrane</keyword>
<evidence type="ECO:0000256" key="5">
    <source>
        <dbReference type="ARBA" id="ARBA00022692"/>
    </source>
</evidence>
<dbReference type="PANTHER" id="PTHR34975:SF2">
    <property type="entry name" value="SPORE GERMINATION PROTEIN A2"/>
    <property type="match status" value="1"/>
</dbReference>
<sequence>MTPQPRLSTYAYFCLFALYFGATGGFLYPSLVINSTSGSLWMPILLWAGASAASCLLYARVLGRLGGQPLVPYTRGLLGPAAASLAMLPVMLFAIGAIVVMLRSFSELVSMTLLPTTPIAFLDGMIAPAALLAAAGLPPIFRAARALFLMAFLILLFLMLVGLINTHLYYGGPWLRPDPALLLSGGFFGGSFLWMGFTFVALCGSFDSGSSRKFRKGYLLSLGTGTLLVLAFVYLPVLTFGRELGSRLTFPFVTKMDSVYQYWIVFENLTAIFLSATMLSVMIVLALKLRAIGSMASGLWPRLPADKLILGGALAVFALSTLIPEWRDVESWVFHCIALRLYALFAFPLLLLIVQRSKRAKEDAA</sequence>
<dbReference type="InterPro" id="IPR004761">
    <property type="entry name" value="Spore_GerAB"/>
</dbReference>
<feature type="transmembrane region" description="Helical" evidence="8">
    <location>
        <begin position="260"/>
        <end position="287"/>
    </location>
</feature>
<dbReference type="AlphaFoldDB" id="A0A6H2GVC3"/>
<evidence type="ECO:0000256" key="8">
    <source>
        <dbReference type="SAM" id="Phobius"/>
    </source>
</evidence>
<evidence type="ECO:0000256" key="1">
    <source>
        <dbReference type="ARBA" id="ARBA00004141"/>
    </source>
</evidence>
<keyword evidence="5 8" id="KW-0812">Transmembrane</keyword>
<keyword evidence="4" id="KW-0309">Germination</keyword>
<feature type="transmembrane region" description="Helical" evidence="8">
    <location>
        <begin position="332"/>
        <end position="354"/>
    </location>
</feature>
<feature type="transmembrane region" description="Helical" evidence="8">
    <location>
        <begin position="7"/>
        <end position="28"/>
    </location>
</feature>
<dbReference type="Pfam" id="PF03845">
    <property type="entry name" value="Spore_permease"/>
    <property type="match status" value="1"/>
</dbReference>
<feature type="transmembrane region" description="Helical" evidence="8">
    <location>
        <begin position="308"/>
        <end position="326"/>
    </location>
</feature>
<comment type="similarity">
    <text evidence="2">Belongs to the amino acid-polyamine-organocation (APC) superfamily. Spore germination protein (SGP) (TC 2.A.3.9) family.</text>
</comment>
<dbReference type="GO" id="GO:0009847">
    <property type="term" value="P:spore germination"/>
    <property type="evidence" value="ECO:0007669"/>
    <property type="project" value="InterPro"/>
</dbReference>
<dbReference type="PANTHER" id="PTHR34975">
    <property type="entry name" value="SPORE GERMINATION PROTEIN A2"/>
    <property type="match status" value="1"/>
</dbReference>
<protein>
    <submittedName>
        <fullName evidence="9">GerAB/ArcD/ProY family transporter</fullName>
    </submittedName>
</protein>
<dbReference type="EMBL" id="CP051428">
    <property type="protein sequence ID" value="QJC51098.1"/>
    <property type="molecule type" value="Genomic_DNA"/>
</dbReference>
<feature type="transmembrane region" description="Helical" evidence="8">
    <location>
        <begin position="146"/>
        <end position="170"/>
    </location>
</feature>
<dbReference type="Proteomes" id="UP000502136">
    <property type="component" value="Chromosome"/>
</dbReference>
<keyword evidence="3" id="KW-0813">Transport</keyword>
<feature type="transmembrane region" description="Helical" evidence="8">
    <location>
        <begin position="218"/>
        <end position="240"/>
    </location>
</feature>
<evidence type="ECO:0000256" key="3">
    <source>
        <dbReference type="ARBA" id="ARBA00022448"/>
    </source>
</evidence>
<evidence type="ECO:0000256" key="7">
    <source>
        <dbReference type="ARBA" id="ARBA00023136"/>
    </source>
</evidence>
<comment type="subcellular location">
    <subcellularLocation>
        <location evidence="1">Membrane</location>
        <topology evidence="1">Multi-pass membrane protein</topology>
    </subcellularLocation>
</comment>
<dbReference type="KEGG" id="palr:HGI30_05665"/>
<keyword evidence="10" id="KW-1185">Reference proteome</keyword>
<name>A0A6H2GVC3_9BACL</name>
<reference evidence="9 10" key="1">
    <citation type="submission" date="2020-04" db="EMBL/GenBank/DDBJ databases">
        <title>Novel Paenibacillus strain UniB2 isolated from commercial digestive syrup.</title>
        <authorList>
            <person name="Thorat V."/>
            <person name="Kirdat K."/>
            <person name="Tiwarekar B."/>
            <person name="Yadav A."/>
        </authorList>
    </citation>
    <scope>NUCLEOTIDE SEQUENCE [LARGE SCALE GENOMIC DNA]</scope>
    <source>
        <strain evidence="9 10">UniB2</strain>
    </source>
</reference>
<evidence type="ECO:0000313" key="10">
    <source>
        <dbReference type="Proteomes" id="UP000502136"/>
    </source>
</evidence>
<gene>
    <name evidence="9" type="ORF">HGI30_05665</name>
</gene>
<feature type="transmembrane region" description="Helical" evidence="8">
    <location>
        <begin position="80"/>
        <end position="102"/>
    </location>
</feature>
<dbReference type="RefSeq" id="WP_168906752.1">
    <property type="nucleotide sequence ID" value="NZ_CP051428.1"/>
</dbReference>
<proteinExistence type="inferred from homology"/>
<evidence type="ECO:0000313" key="9">
    <source>
        <dbReference type="EMBL" id="QJC51098.1"/>
    </source>
</evidence>
<feature type="transmembrane region" description="Helical" evidence="8">
    <location>
        <begin position="108"/>
        <end position="134"/>
    </location>
</feature>
<dbReference type="GO" id="GO:0016020">
    <property type="term" value="C:membrane"/>
    <property type="evidence" value="ECO:0007669"/>
    <property type="project" value="UniProtKB-SubCell"/>
</dbReference>
<evidence type="ECO:0000256" key="6">
    <source>
        <dbReference type="ARBA" id="ARBA00022989"/>
    </source>
</evidence>
<feature type="transmembrane region" description="Helical" evidence="8">
    <location>
        <begin position="40"/>
        <end position="59"/>
    </location>
</feature>